<dbReference type="AlphaFoldDB" id="A0A4R0NMT3"/>
<keyword evidence="2" id="KW-1185">Reference proteome</keyword>
<sequence length="280" mass="31939">MHSTHLEIFTEIKGIGAASGLFLHRNLLYIIGDNSGNLNEYNIKTKELKKIQILFDKNLNQLDNIAKVQKPDFEALCYHENKLYILGSGSTIKRNLMIEFDLFGKKVVERDLKEVYSKLQEISKIDDKNFNIEGAIFTGDEWLLFNRGNGFDSKNGIFIIRGQDLVNGEQIRFLPIKLPNIDHVESSFTDAVLLGNEIFFISTAEDTKSTYTDGEILGSFIGSLNKKTMELNFTHRISSHQKFEGISVLNQDKGKIEFLLCEDRDTDELKTIIYKLSLSN</sequence>
<organism evidence="1 2">
    <name type="scientific">Pedobacter frigidisoli</name>
    <dbReference type="NCBI Taxonomy" id="2530455"/>
    <lineage>
        <taxon>Bacteria</taxon>
        <taxon>Pseudomonadati</taxon>
        <taxon>Bacteroidota</taxon>
        <taxon>Sphingobacteriia</taxon>
        <taxon>Sphingobacteriales</taxon>
        <taxon>Sphingobacteriaceae</taxon>
        <taxon>Pedobacter</taxon>
    </lineage>
</organism>
<gene>
    <name evidence="1" type="ORF">EZ449_20615</name>
</gene>
<dbReference type="RefSeq" id="WP_131562492.1">
    <property type="nucleotide sequence ID" value="NZ_SJSN01000023.1"/>
</dbReference>
<evidence type="ECO:0000313" key="2">
    <source>
        <dbReference type="Proteomes" id="UP000291485"/>
    </source>
</evidence>
<protein>
    <submittedName>
        <fullName evidence="1">Uncharacterized protein</fullName>
    </submittedName>
</protein>
<dbReference type="Pfam" id="PF22000">
    <property type="entry name" value="DUF6929"/>
    <property type="match status" value="1"/>
</dbReference>
<dbReference type="Proteomes" id="UP000291485">
    <property type="component" value="Unassembled WGS sequence"/>
</dbReference>
<accession>A0A4R0NMT3</accession>
<dbReference type="EMBL" id="SJSN01000023">
    <property type="protein sequence ID" value="TCD00564.1"/>
    <property type="molecule type" value="Genomic_DNA"/>
</dbReference>
<comment type="caution">
    <text evidence="1">The sequence shown here is derived from an EMBL/GenBank/DDBJ whole genome shotgun (WGS) entry which is preliminary data.</text>
</comment>
<proteinExistence type="predicted"/>
<reference evidence="1 2" key="1">
    <citation type="submission" date="2019-02" db="EMBL/GenBank/DDBJ databases">
        <title>Pedobacter sp. RP-3-11 sp. nov., isolated from Arctic soil.</title>
        <authorList>
            <person name="Dahal R.H."/>
        </authorList>
    </citation>
    <scope>NUCLEOTIDE SEQUENCE [LARGE SCALE GENOMIC DNA]</scope>
    <source>
        <strain evidence="1 2">RP-3-11</strain>
    </source>
</reference>
<evidence type="ECO:0000313" key="1">
    <source>
        <dbReference type="EMBL" id="TCD00564.1"/>
    </source>
</evidence>
<name>A0A4R0NMT3_9SPHI</name>
<dbReference type="InterPro" id="IPR053851">
    <property type="entry name" value="DUF6929"/>
</dbReference>
<dbReference type="OrthoDB" id="6710009at2"/>